<dbReference type="OrthoDB" id="4365251at2759"/>
<dbReference type="EMBL" id="MDYL01000002">
    <property type="protein sequence ID" value="OQD77509.1"/>
    <property type="molecule type" value="Genomic_DNA"/>
</dbReference>
<keyword evidence="2" id="KW-1185">Reference proteome</keyword>
<protein>
    <recommendedName>
        <fullName evidence="3">F-box domain-containing protein</fullName>
    </recommendedName>
</protein>
<reference evidence="2" key="1">
    <citation type="journal article" date="2017" name="Nat. Microbiol.">
        <title>Global analysis of biosynthetic gene clusters reveals vast potential of secondary metabolite production in Penicillium species.</title>
        <authorList>
            <person name="Nielsen J.C."/>
            <person name="Grijseels S."/>
            <person name="Prigent S."/>
            <person name="Ji B."/>
            <person name="Dainat J."/>
            <person name="Nielsen K.F."/>
            <person name="Frisvad J.C."/>
            <person name="Workman M."/>
            <person name="Nielsen J."/>
        </authorList>
    </citation>
    <scope>NUCLEOTIDE SEQUENCE [LARGE SCALE GENOMIC DNA]</scope>
    <source>
        <strain evidence="2">IBT 11843</strain>
    </source>
</reference>
<name>A0A1V6PKE2_PENDC</name>
<accession>A0A1V6PKE2</accession>
<evidence type="ECO:0008006" key="3">
    <source>
        <dbReference type="Google" id="ProtNLM"/>
    </source>
</evidence>
<evidence type="ECO:0000313" key="2">
    <source>
        <dbReference type="Proteomes" id="UP000191522"/>
    </source>
</evidence>
<organism evidence="1 2">
    <name type="scientific">Penicillium decumbens</name>
    <dbReference type="NCBI Taxonomy" id="69771"/>
    <lineage>
        <taxon>Eukaryota</taxon>
        <taxon>Fungi</taxon>
        <taxon>Dikarya</taxon>
        <taxon>Ascomycota</taxon>
        <taxon>Pezizomycotina</taxon>
        <taxon>Eurotiomycetes</taxon>
        <taxon>Eurotiomycetidae</taxon>
        <taxon>Eurotiales</taxon>
        <taxon>Aspergillaceae</taxon>
        <taxon>Penicillium</taxon>
    </lineage>
</organism>
<sequence length="217" mass="25459">MAEPTLEGLPTELKILILFRVPDGDTLESLVLASPGYYQAYLAVRQELLEYLVKQQYSGFLDLAEALTAIRSKGVNFTFQRENAIALLDSWRRRDEIREQKNQTSSNRLHEPSSLEELIKLFRLHKMLRFFLEDYSINAPRPPWIQPVQWENNILPLHLSFSEKRRFLRAMYRLQTLKNIFGDPVQCSMEQAYKLFYGTMPLWEHEEMGSVLGYLLA</sequence>
<dbReference type="AlphaFoldDB" id="A0A1V6PKE2"/>
<comment type="caution">
    <text evidence="1">The sequence shown here is derived from an EMBL/GenBank/DDBJ whole genome shotgun (WGS) entry which is preliminary data.</text>
</comment>
<evidence type="ECO:0000313" key="1">
    <source>
        <dbReference type="EMBL" id="OQD77509.1"/>
    </source>
</evidence>
<gene>
    <name evidence="1" type="ORF">PENDEC_c002G05185</name>
</gene>
<dbReference type="Proteomes" id="UP000191522">
    <property type="component" value="Unassembled WGS sequence"/>
</dbReference>
<dbReference type="OMA" id="TYCNIFG"/>
<dbReference type="STRING" id="69771.A0A1V6PKE2"/>
<proteinExistence type="predicted"/>